<evidence type="ECO:0000256" key="1">
    <source>
        <dbReference type="SAM" id="MobiDB-lite"/>
    </source>
</evidence>
<feature type="compositionally biased region" description="Basic and acidic residues" evidence="1">
    <location>
        <begin position="173"/>
        <end position="277"/>
    </location>
</feature>
<gene>
    <name evidence="2" type="ORF">QNN03_18345</name>
</gene>
<dbReference type="EMBL" id="JASJUS010000016">
    <property type="protein sequence ID" value="MDL2078397.1"/>
    <property type="molecule type" value="Genomic_DNA"/>
</dbReference>
<evidence type="ECO:0000313" key="2">
    <source>
        <dbReference type="EMBL" id="MDL2078397.1"/>
    </source>
</evidence>
<accession>A0ABT7J0M9</accession>
<reference evidence="2 3" key="1">
    <citation type="submission" date="2023-05" db="EMBL/GenBank/DDBJ databases">
        <title>Streptomyces fuscus sp. nov., a brown-black pigment producing actinomyces isolated from dry sand of Sea duck farm.</title>
        <authorList>
            <person name="Xie J."/>
            <person name="Shen N."/>
        </authorList>
    </citation>
    <scope>NUCLEOTIDE SEQUENCE [LARGE SCALE GENOMIC DNA]</scope>
    <source>
        <strain evidence="2 3">GXMU-J15</strain>
    </source>
</reference>
<dbReference type="RefSeq" id="WP_285433717.1">
    <property type="nucleotide sequence ID" value="NZ_JASJUS010000016.1"/>
</dbReference>
<name>A0ABT7J0M9_9ACTN</name>
<protein>
    <recommendedName>
        <fullName evidence="4">Transposase</fullName>
    </recommendedName>
</protein>
<keyword evidence="3" id="KW-1185">Reference proteome</keyword>
<proteinExistence type="predicted"/>
<organism evidence="2 3">
    <name type="scientific">Streptomyces fuscus</name>
    <dbReference type="NCBI Taxonomy" id="3048495"/>
    <lineage>
        <taxon>Bacteria</taxon>
        <taxon>Bacillati</taxon>
        <taxon>Actinomycetota</taxon>
        <taxon>Actinomycetes</taxon>
        <taxon>Kitasatosporales</taxon>
        <taxon>Streptomycetaceae</taxon>
        <taxon>Streptomyces</taxon>
    </lineage>
</organism>
<evidence type="ECO:0000313" key="3">
    <source>
        <dbReference type="Proteomes" id="UP001241926"/>
    </source>
</evidence>
<feature type="region of interest" description="Disordered" evidence="1">
    <location>
        <begin position="152"/>
        <end position="277"/>
    </location>
</feature>
<sequence>MDIDTVADELYALRPEEFTAARNARTAEARTAGDRALADRIGKLRRPSLAAWVSNLLVRERPEETEALLRLGEALRRAHRDLDGARLRELTGQQRTLIRAVTREARELAAQAGHPVGDDVGREVEGTLHAVLADADAAAEWATGRLVKPLEGAVGFPDVSPSATVRKPAPRPGKREDAAEAARLRKDAEAARRELRAREKEASAAEKEAAEQRRRAEQLKERVAELTEELSRAKAEQREAAEEERRAREELRAAERRVREAGRRAEKAATRLAERQG</sequence>
<dbReference type="Proteomes" id="UP001241926">
    <property type="component" value="Unassembled WGS sequence"/>
</dbReference>
<comment type="caution">
    <text evidence="2">The sequence shown here is derived from an EMBL/GenBank/DDBJ whole genome shotgun (WGS) entry which is preliminary data.</text>
</comment>
<evidence type="ECO:0008006" key="4">
    <source>
        <dbReference type="Google" id="ProtNLM"/>
    </source>
</evidence>